<dbReference type="PATRIC" id="fig|84022.5.peg.1825"/>
<dbReference type="EMBL" id="CP009687">
    <property type="protein sequence ID" value="AKL95468.1"/>
    <property type="molecule type" value="Genomic_DNA"/>
</dbReference>
<gene>
    <name evidence="1" type="ORF">CACET_c20200</name>
</gene>
<organism evidence="1 2">
    <name type="scientific">Clostridium aceticum</name>
    <dbReference type="NCBI Taxonomy" id="84022"/>
    <lineage>
        <taxon>Bacteria</taxon>
        <taxon>Bacillati</taxon>
        <taxon>Bacillota</taxon>
        <taxon>Clostridia</taxon>
        <taxon>Eubacteriales</taxon>
        <taxon>Clostridiaceae</taxon>
        <taxon>Clostridium</taxon>
    </lineage>
</organism>
<dbReference type="KEGG" id="cace:CACET_c20200"/>
<dbReference type="Proteomes" id="UP000035704">
    <property type="component" value="Chromosome"/>
</dbReference>
<accession>A0A0D8I6U7</accession>
<sequence length="132" mass="15233">MINTIYTFFAISTIAVFVIFLAYYTTAFIGKKSSLYFEGRTAKVLERTILSTNLSLTIVQVIDKVYILVLYNKSVEVLDILSIEEWNVFKKSQNQTPQNNIQFLKSPSYFTGKIKEKLAVMVERNNKKGDRK</sequence>
<proteinExistence type="predicted"/>
<dbReference type="RefSeq" id="WP_044825934.1">
    <property type="nucleotide sequence ID" value="NZ_CP009687.1"/>
</dbReference>
<reference evidence="1 2" key="1">
    <citation type="submission" date="2014-10" db="EMBL/GenBank/DDBJ databases">
        <title>Genome sequence of Clostridium aceticum DSM 1496.</title>
        <authorList>
            <person name="Poehlein A."/>
            <person name="Schiel-Bengelsdorf B."/>
            <person name="Gottschalk G."/>
            <person name="Duerre P."/>
            <person name="Daniel R."/>
        </authorList>
    </citation>
    <scope>NUCLEOTIDE SEQUENCE [LARGE SCALE GENOMIC DNA]</scope>
    <source>
        <strain evidence="1 2">DSM 1496</strain>
    </source>
</reference>
<evidence type="ECO:0000313" key="1">
    <source>
        <dbReference type="EMBL" id="AKL95468.1"/>
    </source>
</evidence>
<dbReference type="AlphaFoldDB" id="A0A0D8I6U7"/>
<dbReference type="STRING" id="84022.CACET_c20200"/>
<evidence type="ECO:0000313" key="2">
    <source>
        <dbReference type="Proteomes" id="UP000035704"/>
    </source>
</evidence>
<keyword evidence="2" id="KW-1185">Reference proteome</keyword>
<dbReference type="OrthoDB" id="1957692at2"/>
<name>A0A0D8I6U7_9CLOT</name>
<protein>
    <submittedName>
        <fullName evidence="1">Uncharacterized protein</fullName>
    </submittedName>
</protein>